<reference evidence="1 2" key="1">
    <citation type="submission" date="2019-05" db="EMBL/GenBank/DDBJ databases">
        <title>Another draft genome of Portunus trituberculatus and its Hox gene families provides insights of decapod evolution.</title>
        <authorList>
            <person name="Jeong J.-H."/>
            <person name="Song I."/>
            <person name="Kim S."/>
            <person name="Choi T."/>
            <person name="Kim D."/>
            <person name="Ryu S."/>
            <person name="Kim W."/>
        </authorList>
    </citation>
    <scope>NUCLEOTIDE SEQUENCE [LARGE SCALE GENOMIC DNA]</scope>
    <source>
        <tissue evidence="1">Muscle</tissue>
    </source>
</reference>
<dbReference type="AlphaFoldDB" id="A0A5B7JGY3"/>
<evidence type="ECO:0000313" key="1">
    <source>
        <dbReference type="EMBL" id="MPC95372.1"/>
    </source>
</evidence>
<protein>
    <submittedName>
        <fullName evidence="1">Uncharacterized protein</fullName>
    </submittedName>
</protein>
<keyword evidence="2" id="KW-1185">Reference proteome</keyword>
<sequence length="22" mass="2417">MTRSEHKVRADLCSAAKVTALE</sequence>
<accession>A0A5B7JGY3</accession>
<dbReference type="EMBL" id="VSRR010101979">
    <property type="protein sequence ID" value="MPC95372.1"/>
    <property type="molecule type" value="Genomic_DNA"/>
</dbReference>
<name>A0A5B7JGY3_PORTR</name>
<gene>
    <name evidence="1" type="ORF">E2C01_090579</name>
</gene>
<comment type="caution">
    <text evidence="1">The sequence shown here is derived from an EMBL/GenBank/DDBJ whole genome shotgun (WGS) entry which is preliminary data.</text>
</comment>
<dbReference type="Proteomes" id="UP000324222">
    <property type="component" value="Unassembled WGS sequence"/>
</dbReference>
<organism evidence="1 2">
    <name type="scientific">Portunus trituberculatus</name>
    <name type="common">Swimming crab</name>
    <name type="synonym">Neptunus trituberculatus</name>
    <dbReference type="NCBI Taxonomy" id="210409"/>
    <lineage>
        <taxon>Eukaryota</taxon>
        <taxon>Metazoa</taxon>
        <taxon>Ecdysozoa</taxon>
        <taxon>Arthropoda</taxon>
        <taxon>Crustacea</taxon>
        <taxon>Multicrustacea</taxon>
        <taxon>Malacostraca</taxon>
        <taxon>Eumalacostraca</taxon>
        <taxon>Eucarida</taxon>
        <taxon>Decapoda</taxon>
        <taxon>Pleocyemata</taxon>
        <taxon>Brachyura</taxon>
        <taxon>Eubrachyura</taxon>
        <taxon>Portunoidea</taxon>
        <taxon>Portunidae</taxon>
        <taxon>Portuninae</taxon>
        <taxon>Portunus</taxon>
    </lineage>
</organism>
<evidence type="ECO:0000313" key="2">
    <source>
        <dbReference type="Proteomes" id="UP000324222"/>
    </source>
</evidence>
<proteinExistence type="predicted"/>